<dbReference type="EMBL" id="MZ348422">
    <property type="protein sequence ID" value="QYN80001.1"/>
    <property type="molecule type" value="Genomic_DNA"/>
</dbReference>
<keyword evidence="2" id="KW-1185">Reference proteome</keyword>
<evidence type="ECO:0000313" key="2">
    <source>
        <dbReference type="Proteomes" id="UP000828443"/>
    </source>
</evidence>
<protein>
    <submittedName>
        <fullName evidence="1">Uncharacterized protein</fullName>
    </submittedName>
</protein>
<sequence>MSDKFTTPKIEKRVNAVDEQVTAEATLDTSMKVATQKPTTDVVDIYKQGIDGFRDFLAGTVTGDLETRKVLQRDFMRTIWGALELNDAQVKAILDHFVVTISESPNLFSYDNIVAPLFPLESSLPSEEVLRYKRFMLFIVMYSENARDKRRFLENYDMVKFENMFSPVAKQRLHNYVYG</sequence>
<organism evidence="1 2">
    <name type="scientific">Kosakonia phage Kc263</name>
    <dbReference type="NCBI Taxonomy" id="2863194"/>
    <lineage>
        <taxon>Viruses</taxon>
        <taxon>Duplodnaviria</taxon>
        <taxon>Heunggongvirae</taxon>
        <taxon>Uroviricota</taxon>
        <taxon>Caudoviricetes</taxon>
        <taxon>Chimalliviridae</taxon>
        <taxon>Branisovskavirus</taxon>
        <taxon>Branisovskavirus Kc263</taxon>
    </lineage>
</organism>
<reference evidence="1" key="1">
    <citation type="journal article" date="2021" name="Viruses">
        <title>Novel Viruses That Lyse Plant and Human Strains of Kosakonia cowanii.</title>
        <authorList>
            <person name="Petrzik K."/>
            <person name="Brazdova S."/>
            <person name="Krawczyk K."/>
        </authorList>
    </citation>
    <scope>NUCLEOTIDE SEQUENCE</scope>
</reference>
<dbReference type="GeneID" id="77953178"/>
<proteinExistence type="predicted"/>
<name>A0AAE8BEJ7_9CAUD</name>
<accession>A0AAE8BEJ7</accession>
<dbReference type="KEGG" id="vg:77953178"/>
<evidence type="ECO:0000313" key="1">
    <source>
        <dbReference type="EMBL" id="QYN80001.1"/>
    </source>
</evidence>
<dbReference type="RefSeq" id="YP_010676813.1">
    <property type="nucleotide sequence ID" value="NC_071015.1"/>
</dbReference>
<dbReference type="Proteomes" id="UP000828443">
    <property type="component" value="Segment"/>
</dbReference>